<accession>D8LH06</accession>
<evidence type="ECO:0000313" key="2">
    <source>
        <dbReference type="EMBL" id="CBN75859.1"/>
    </source>
</evidence>
<dbReference type="InParanoid" id="D8LH06"/>
<evidence type="ECO:0000313" key="3">
    <source>
        <dbReference type="Proteomes" id="UP000002630"/>
    </source>
</evidence>
<dbReference type="InterPro" id="IPR011050">
    <property type="entry name" value="Pectin_lyase_fold/virulence"/>
</dbReference>
<gene>
    <name evidence="2" type="ORF">Esi_0182_0061</name>
</gene>
<feature type="region of interest" description="Disordered" evidence="1">
    <location>
        <begin position="470"/>
        <end position="508"/>
    </location>
</feature>
<organism evidence="2 3">
    <name type="scientific">Ectocarpus siliculosus</name>
    <name type="common">Brown alga</name>
    <name type="synonym">Conferva siliculosa</name>
    <dbReference type="NCBI Taxonomy" id="2880"/>
    <lineage>
        <taxon>Eukaryota</taxon>
        <taxon>Sar</taxon>
        <taxon>Stramenopiles</taxon>
        <taxon>Ochrophyta</taxon>
        <taxon>PX clade</taxon>
        <taxon>Phaeophyceae</taxon>
        <taxon>Ectocarpales</taxon>
        <taxon>Ectocarpaceae</taxon>
        <taxon>Ectocarpus</taxon>
    </lineage>
</organism>
<name>D8LH06_ECTSI</name>
<evidence type="ECO:0000256" key="1">
    <source>
        <dbReference type="SAM" id="MobiDB-lite"/>
    </source>
</evidence>
<feature type="region of interest" description="Disordered" evidence="1">
    <location>
        <begin position="315"/>
        <end position="373"/>
    </location>
</feature>
<dbReference type="EMBL" id="FN649742">
    <property type="protein sequence ID" value="CBN75859.1"/>
    <property type="molecule type" value="Genomic_DNA"/>
</dbReference>
<dbReference type="SUPFAM" id="SSF51126">
    <property type="entry name" value="Pectin lyase-like"/>
    <property type="match status" value="1"/>
</dbReference>
<dbReference type="OrthoDB" id="3488255at2759"/>
<dbReference type="EMBL" id="FN648307">
    <property type="protein sequence ID" value="CBN75859.1"/>
    <property type="molecule type" value="Genomic_DNA"/>
</dbReference>
<feature type="compositionally biased region" description="Polar residues" evidence="1">
    <location>
        <begin position="332"/>
        <end position="343"/>
    </location>
</feature>
<dbReference type="Gene3D" id="2.160.20.10">
    <property type="entry name" value="Single-stranded right-handed beta-helix, Pectin lyase-like"/>
    <property type="match status" value="1"/>
</dbReference>
<dbReference type="Proteomes" id="UP000002630">
    <property type="component" value="Linkage Group LG17"/>
</dbReference>
<proteinExistence type="predicted"/>
<sequence>MAVVGQIEISDVSGSSNADAPNTIQMAIDTAEPGDTILLAPGMYYEDIKSSRDGTEDAPITIKGPRSAVVRGDGGMNVVSITHHHVHLEGFSIDGSGGKNEDNSDLDPDKFHRNLLHVHGDRRVEMTSFHGHKHRSGVTGFKGSKLNLSYARCSCVMLSDFVTHAELRDNDISDCGITSTGCRAGGGGGGGESGSIGQGLEVGTPTAEVMAEFDGVVDETAWNKVVGNSFSTIGGACGVVHQGARFNLLDGNTCTGSRDADGAGFILLGDANTFRNNYVTGGSGAGLAVGGTNYDPEVHKYGVFNQVDHNQLQTNAGGSLLDGALPQPSGEVCQNSVEESAPQSLAKECSMNNSRDNEHGKTTSTRGVSMSKDDNQSYAARFEREATAGGEVVRGGTAGPRCKYLAVPRYHVAPCELSDIMDETGVTADGEKVVREGKSSGREGSAATSVEVFTFAAGGVAPKKIRYTGLSNREDDSDSAELELDPDASETVALCHGTPREGTGAGRT</sequence>
<protein>
    <submittedName>
        <fullName evidence="2">EsV-1-164</fullName>
    </submittedName>
</protein>
<keyword evidence="3" id="KW-1185">Reference proteome</keyword>
<dbReference type="AlphaFoldDB" id="D8LH06"/>
<dbReference type="InterPro" id="IPR012334">
    <property type="entry name" value="Pectin_lyas_fold"/>
</dbReference>
<reference evidence="2 3" key="1">
    <citation type="journal article" date="2010" name="Nature">
        <title>The Ectocarpus genome and the independent evolution of multicellularity in brown algae.</title>
        <authorList>
            <person name="Cock J.M."/>
            <person name="Sterck L."/>
            <person name="Rouze P."/>
            <person name="Scornet D."/>
            <person name="Allen A.E."/>
            <person name="Amoutzias G."/>
            <person name="Anthouard V."/>
            <person name="Artiguenave F."/>
            <person name="Aury J.M."/>
            <person name="Badger J.H."/>
            <person name="Beszteri B."/>
            <person name="Billiau K."/>
            <person name="Bonnet E."/>
            <person name="Bothwell J.H."/>
            <person name="Bowler C."/>
            <person name="Boyen C."/>
            <person name="Brownlee C."/>
            <person name="Carrano C.J."/>
            <person name="Charrier B."/>
            <person name="Cho G.Y."/>
            <person name="Coelho S.M."/>
            <person name="Collen J."/>
            <person name="Corre E."/>
            <person name="Da Silva C."/>
            <person name="Delage L."/>
            <person name="Delaroque N."/>
            <person name="Dittami S.M."/>
            <person name="Doulbeau S."/>
            <person name="Elias M."/>
            <person name="Farnham G."/>
            <person name="Gachon C.M."/>
            <person name="Gschloessl B."/>
            <person name="Heesch S."/>
            <person name="Jabbari K."/>
            <person name="Jubin C."/>
            <person name="Kawai H."/>
            <person name="Kimura K."/>
            <person name="Kloareg B."/>
            <person name="Kupper F.C."/>
            <person name="Lang D."/>
            <person name="Le Bail A."/>
            <person name="Leblanc C."/>
            <person name="Lerouge P."/>
            <person name="Lohr M."/>
            <person name="Lopez P.J."/>
            <person name="Martens C."/>
            <person name="Maumus F."/>
            <person name="Michel G."/>
            <person name="Miranda-Saavedra D."/>
            <person name="Morales J."/>
            <person name="Moreau H."/>
            <person name="Motomura T."/>
            <person name="Nagasato C."/>
            <person name="Napoli C.A."/>
            <person name="Nelson D.R."/>
            <person name="Nyvall-Collen P."/>
            <person name="Peters A.F."/>
            <person name="Pommier C."/>
            <person name="Potin P."/>
            <person name="Poulain J."/>
            <person name="Quesneville H."/>
            <person name="Read B."/>
            <person name="Rensing S.A."/>
            <person name="Ritter A."/>
            <person name="Rousvoal S."/>
            <person name="Samanta M."/>
            <person name="Samson G."/>
            <person name="Schroeder D.C."/>
            <person name="Segurens B."/>
            <person name="Strittmatter M."/>
            <person name="Tonon T."/>
            <person name="Tregear J.W."/>
            <person name="Valentin K."/>
            <person name="von Dassow P."/>
            <person name="Yamagishi T."/>
            <person name="Van de Peer Y."/>
            <person name="Wincker P."/>
        </authorList>
    </citation>
    <scope>NUCLEOTIDE SEQUENCE [LARGE SCALE GENOMIC DNA]</scope>
    <source>
        <strain evidence="3">Ec32 / CCAP1310/4</strain>
    </source>
</reference>
<feature type="compositionally biased region" description="Acidic residues" evidence="1">
    <location>
        <begin position="475"/>
        <end position="488"/>
    </location>
</feature>